<feature type="transmembrane region" description="Helical" evidence="5">
    <location>
        <begin position="69"/>
        <end position="90"/>
    </location>
</feature>
<evidence type="ECO:0000256" key="4">
    <source>
        <dbReference type="ARBA" id="ARBA00023136"/>
    </source>
</evidence>
<dbReference type="Proteomes" id="UP000184604">
    <property type="component" value="Chromosome"/>
</dbReference>
<feature type="domain" description="O-antigen ligase-related" evidence="6">
    <location>
        <begin position="206"/>
        <end position="341"/>
    </location>
</feature>
<dbReference type="EMBL" id="CP018335">
    <property type="protein sequence ID" value="APM40407.1"/>
    <property type="molecule type" value="Genomic_DNA"/>
</dbReference>
<reference evidence="7 8" key="1">
    <citation type="submission" date="2016-12" db="EMBL/GenBank/DDBJ databases">
        <title>Complete genome sequence of Clostridium kluyveri JZZ isolated from the pit mud of a Chinese flavor liquor-making factory.</title>
        <authorList>
            <person name="Wang Y."/>
        </authorList>
    </citation>
    <scope>NUCLEOTIDE SEQUENCE [LARGE SCALE GENOMIC DNA]</scope>
    <source>
        <strain evidence="7 8">JZZ</strain>
    </source>
</reference>
<evidence type="ECO:0000256" key="2">
    <source>
        <dbReference type="ARBA" id="ARBA00022692"/>
    </source>
</evidence>
<feature type="transmembrane region" description="Helical" evidence="5">
    <location>
        <begin position="33"/>
        <end position="49"/>
    </location>
</feature>
<dbReference type="PANTHER" id="PTHR37422:SF17">
    <property type="entry name" value="O-ANTIGEN LIGASE"/>
    <property type="match status" value="1"/>
</dbReference>
<dbReference type="PANTHER" id="PTHR37422">
    <property type="entry name" value="TEICHURONIC ACID BIOSYNTHESIS PROTEIN TUAE"/>
    <property type="match status" value="1"/>
</dbReference>
<organism evidence="7 8">
    <name type="scientific">Clostridium kluyveri</name>
    <dbReference type="NCBI Taxonomy" id="1534"/>
    <lineage>
        <taxon>Bacteria</taxon>
        <taxon>Bacillati</taxon>
        <taxon>Bacillota</taxon>
        <taxon>Clostridia</taxon>
        <taxon>Eubacteriales</taxon>
        <taxon>Clostridiaceae</taxon>
        <taxon>Clostridium</taxon>
    </lineage>
</organism>
<evidence type="ECO:0000256" key="5">
    <source>
        <dbReference type="SAM" id="Phobius"/>
    </source>
</evidence>
<gene>
    <name evidence="7" type="ORF">BS101_17530</name>
</gene>
<keyword evidence="2 5" id="KW-0812">Transmembrane</keyword>
<keyword evidence="4 5" id="KW-0472">Membrane</keyword>
<dbReference type="InterPro" id="IPR007016">
    <property type="entry name" value="O-antigen_ligase-rel_domated"/>
</dbReference>
<feature type="transmembrane region" description="Helical" evidence="5">
    <location>
        <begin position="123"/>
        <end position="144"/>
    </location>
</feature>
<name>A0A1L5FBQ3_CLOKL</name>
<feature type="transmembrane region" description="Helical" evidence="5">
    <location>
        <begin position="366"/>
        <end position="384"/>
    </location>
</feature>
<dbReference type="OrthoDB" id="9806320at2"/>
<feature type="transmembrane region" description="Helical" evidence="5">
    <location>
        <begin position="200"/>
        <end position="216"/>
    </location>
</feature>
<comment type="subcellular location">
    <subcellularLocation>
        <location evidence="1">Membrane</location>
        <topology evidence="1">Multi-pass membrane protein</topology>
    </subcellularLocation>
</comment>
<feature type="transmembrane region" description="Helical" evidence="5">
    <location>
        <begin position="96"/>
        <end position="116"/>
    </location>
</feature>
<evidence type="ECO:0000313" key="8">
    <source>
        <dbReference type="Proteomes" id="UP000184604"/>
    </source>
</evidence>
<evidence type="ECO:0000313" key="7">
    <source>
        <dbReference type="EMBL" id="APM40407.1"/>
    </source>
</evidence>
<dbReference type="InterPro" id="IPR051533">
    <property type="entry name" value="WaaL-like"/>
</dbReference>
<evidence type="ECO:0000256" key="3">
    <source>
        <dbReference type="ARBA" id="ARBA00022989"/>
    </source>
</evidence>
<feature type="transmembrane region" description="Helical" evidence="5">
    <location>
        <begin position="176"/>
        <end position="193"/>
    </location>
</feature>
<dbReference type="GO" id="GO:0016020">
    <property type="term" value="C:membrane"/>
    <property type="evidence" value="ECO:0007669"/>
    <property type="project" value="UniProtKB-SubCell"/>
</dbReference>
<evidence type="ECO:0000256" key="1">
    <source>
        <dbReference type="ARBA" id="ARBA00004141"/>
    </source>
</evidence>
<accession>A0A1L5FBQ3</accession>
<dbReference type="Pfam" id="PF04932">
    <property type="entry name" value="Wzy_C"/>
    <property type="match status" value="1"/>
</dbReference>
<proteinExistence type="predicted"/>
<keyword evidence="3 5" id="KW-1133">Transmembrane helix</keyword>
<feature type="transmembrane region" description="Helical" evidence="5">
    <location>
        <begin position="333"/>
        <end position="354"/>
    </location>
</feature>
<protein>
    <submittedName>
        <fullName evidence="7">Polymerase</fullName>
    </submittedName>
</protein>
<dbReference type="AlphaFoldDB" id="A0A1L5FBQ3"/>
<sequence length="421" mass="48478">MFLDRLLYLFMCAYVILLPLLSSSKVSIMRVHIPPADCILALIILVYIVKFMVSKECRKRFFSGMKDFFTSYLTIFMSILAIMMIVSISYAGEKTIALSESFRFISYIILFFIIKYEYNKKEFLNGILGSYIVTSAVLCLYGIYQHFTGFGLSGKFENYGYARFKIMATMDNPNNLAAFLILAIFPLVMLSIYEKERIKKLLYILLTILMLFNIAFTGSRNAIIGIVVGMVVLIVLYSFKLIIPLFVVGIIALFVPGIKDRIFAISDPVQNQSRIYLWSIAKKMIVDHPIFGVGNGNYVSLYDKYVEIYPQYKFYGYSRYPCHNSYLKIESELGIIGGISFAAVLVSSLIQVKIFINTVKNNFYKYFYTGFLASMIAFYVMNLFDNLFFVPKTTTYFWILLAVSQGMMYREKNSSIFVKLF</sequence>
<evidence type="ECO:0000259" key="6">
    <source>
        <dbReference type="Pfam" id="PF04932"/>
    </source>
</evidence>
<feature type="transmembrane region" description="Helical" evidence="5">
    <location>
        <begin position="222"/>
        <end position="255"/>
    </location>
</feature>